<comment type="caution">
    <text evidence="2">The sequence shown here is derived from an EMBL/GenBank/DDBJ whole genome shotgun (WGS) entry which is preliminary data.</text>
</comment>
<dbReference type="PANTHER" id="PTHR33919:SF7">
    <property type="entry name" value="PROTEIN, PUTATIVE-RELATED"/>
    <property type="match status" value="1"/>
</dbReference>
<dbReference type="EMBL" id="MTKT01003978">
    <property type="protein sequence ID" value="OWM72800.1"/>
    <property type="molecule type" value="Genomic_DNA"/>
</dbReference>
<feature type="transmembrane region" description="Helical" evidence="1">
    <location>
        <begin position="25"/>
        <end position="43"/>
    </location>
</feature>
<accession>A0A218WKA4</accession>
<proteinExistence type="predicted"/>
<dbReference type="PANTHER" id="PTHR33919">
    <property type="entry name" value="OS09G0127700 PROTEIN"/>
    <property type="match status" value="1"/>
</dbReference>
<gene>
    <name evidence="2" type="ORF">CDL15_Pgr021106</name>
    <name evidence="3" type="ORF">CRG98_000220</name>
</gene>
<keyword evidence="1" id="KW-1133">Transmembrane helix</keyword>
<protein>
    <submittedName>
        <fullName evidence="2">Uncharacterized protein</fullName>
    </submittedName>
</protein>
<dbReference type="AlphaFoldDB" id="A0A218WKA4"/>
<evidence type="ECO:0000313" key="3">
    <source>
        <dbReference type="EMBL" id="PKI79405.1"/>
    </source>
</evidence>
<evidence type="ECO:0000313" key="4">
    <source>
        <dbReference type="Proteomes" id="UP000197138"/>
    </source>
</evidence>
<reference evidence="4" key="1">
    <citation type="journal article" date="2017" name="Plant J.">
        <title>The pomegranate (Punica granatum L.) genome and the genomics of punicalagin biosynthesis.</title>
        <authorList>
            <person name="Qin G."/>
            <person name="Xu C."/>
            <person name="Ming R."/>
            <person name="Tang H."/>
            <person name="Guyot R."/>
            <person name="Kramer E.M."/>
            <person name="Hu Y."/>
            <person name="Yi X."/>
            <person name="Qi Y."/>
            <person name="Xu X."/>
            <person name="Gao Z."/>
            <person name="Pan H."/>
            <person name="Jian J."/>
            <person name="Tian Y."/>
            <person name="Yue Z."/>
            <person name="Xu Y."/>
        </authorList>
    </citation>
    <scope>NUCLEOTIDE SEQUENCE [LARGE SCALE GENOMIC DNA]</scope>
    <source>
        <strain evidence="4">cv. Dabenzi</strain>
    </source>
</reference>
<evidence type="ECO:0000313" key="2">
    <source>
        <dbReference type="EMBL" id="OWM72800.1"/>
    </source>
</evidence>
<keyword evidence="5" id="KW-1185">Reference proteome</keyword>
<keyword evidence="1" id="KW-0812">Transmembrane</keyword>
<dbReference type="Proteomes" id="UP000197138">
    <property type="component" value="Unassembled WGS sequence"/>
</dbReference>
<sequence length="73" mass="7705">MAGTNQADAANEVLHQRRTMPKCPLKLAVGGVMFAAVIGYLTLYTKKKPEASAVDVAKVTAGIAGPENTHPRK</sequence>
<organism evidence="2 4">
    <name type="scientific">Punica granatum</name>
    <name type="common">Pomegranate</name>
    <dbReference type="NCBI Taxonomy" id="22663"/>
    <lineage>
        <taxon>Eukaryota</taxon>
        <taxon>Viridiplantae</taxon>
        <taxon>Streptophyta</taxon>
        <taxon>Embryophyta</taxon>
        <taxon>Tracheophyta</taxon>
        <taxon>Spermatophyta</taxon>
        <taxon>Magnoliopsida</taxon>
        <taxon>eudicotyledons</taxon>
        <taxon>Gunneridae</taxon>
        <taxon>Pentapetalae</taxon>
        <taxon>rosids</taxon>
        <taxon>malvids</taxon>
        <taxon>Myrtales</taxon>
        <taxon>Lythraceae</taxon>
        <taxon>Punica</taxon>
    </lineage>
</organism>
<dbReference type="EMBL" id="PGOL01000006">
    <property type="protein sequence ID" value="PKI79405.1"/>
    <property type="molecule type" value="Genomic_DNA"/>
</dbReference>
<evidence type="ECO:0000313" key="5">
    <source>
        <dbReference type="Proteomes" id="UP000233551"/>
    </source>
</evidence>
<dbReference type="Proteomes" id="UP000233551">
    <property type="component" value="Unassembled WGS sequence"/>
</dbReference>
<keyword evidence="1" id="KW-0472">Membrane</keyword>
<name>A0A218WKA4_PUNGR</name>
<reference evidence="3 5" key="3">
    <citation type="submission" date="2017-11" db="EMBL/GenBank/DDBJ databases">
        <title>De-novo sequencing of pomegranate (Punica granatum L.) genome.</title>
        <authorList>
            <person name="Akparov Z."/>
            <person name="Amiraslanov A."/>
            <person name="Hajiyeva S."/>
            <person name="Abbasov M."/>
            <person name="Kaur K."/>
            <person name="Hamwieh A."/>
            <person name="Solovyev V."/>
            <person name="Salamov A."/>
            <person name="Braich B."/>
            <person name="Kosarev P."/>
            <person name="Mahmoud A."/>
            <person name="Hajiyev E."/>
            <person name="Babayeva S."/>
            <person name="Izzatullayeva V."/>
            <person name="Mammadov A."/>
            <person name="Mammadov A."/>
            <person name="Sharifova S."/>
            <person name="Ojaghi J."/>
            <person name="Eynullazada K."/>
            <person name="Bayramov B."/>
            <person name="Abdulazimova A."/>
            <person name="Shahmuradov I."/>
        </authorList>
    </citation>
    <scope>NUCLEOTIDE SEQUENCE [LARGE SCALE GENOMIC DNA]</scope>
    <source>
        <strain evidence="3">AG2017</strain>
        <strain evidence="5">cv. AG2017</strain>
        <tissue evidence="3">Leaf</tissue>
    </source>
</reference>
<reference evidence="2" key="2">
    <citation type="submission" date="2017-06" db="EMBL/GenBank/DDBJ databases">
        <title>The pomegranate genome and the genomics of punicalagin biosynthesis.</title>
        <authorList>
            <person name="Xu C."/>
        </authorList>
    </citation>
    <scope>NUCLEOTIDE SEQUENCE [LARGE SCALE GENOMIC DNA]</scope>
    <source>
        <tissue evidence="2">Fresh leaf</tissue>
    </source>
</reference>
<evidence type="ECO:0000256" key="1">
    <source>
        <dbReference type="SAM" id="Phobius"/>
    </source>
</evidence>